<evidence type="ECO:0000313" key="6">
    <source>
        <dbReference type="EMBL" id="GAA5103886.1"/>
    </source>
</evidence>
<keyword evidence="1 2" id="KW-0963">Cytoplasm</keyword>
<organism evidence="6 7">
    <name type="scientific">Orbus sasakiae</name>
    <dbReference type="NCBI Taxonomy" id="1078475"/>
    <lineage>
        <taxon>Bacteria</taxon>
        <taxon>Pseudomonadati</taxon>
        <taxon>Pseudomonadota</taxon>
        <taxon>Gammaproteobacteria</taxon>
        <taxon>Orbales</taxon>
        <taxon>Orbaceae</taxon>
        <taxon>Orbus</taxon>
    </lineage>
</organism>
<dbReference type="Pfam" id="PF04216">
    <property type="entry name" value="FdhE_N"/>
    <property type="match status" value="1"/>
</dbReference>
<dbReference type="CDD" id="cd16341">
    <property type="entry name" value="FdhE"/>
    <property type="match status" value="1"/>
</dbReference>
<dbReference type="InterPro" id="IPR024064">
    <property type="entry name" value="FdhE-like_sf"/>
</dbReference>
<dbReference type="NCBIfam" id="TIGR01562">
    <property type="entry name" value="FdhE"/>
    <property type="match status" value="1"/>
</dbReference>
<evidence type="ECO:0000259" key="5">
    <source>
        <dbReference type="Pfam" id="PF24860"/>
    </source>
</evidence>
<feature type="domain" description="FdhE central" evidence="4">
    <location>
        <begin position="190"/>
        <end position="227"/>
    </location>
</feature>
<evidence type="ECO:0000256" key="1">
    <source>
        <dbReference type="ARBA" id="ARBA00022490"/>
    </source>
</evidence>
<evidence type="ECO:0000259" key="4">
    <source>
        <dbReference type="Pfam" id="PF24859"/>
    </source>
</evidence>
<dbReference type="PIRSF" id="PIRSF018296">
    <property type="entry name" value="Format_dh_formtn"/>
    <property type="match status" value="1"/>
</dbReference>
<evidence type="ECO:0000313" key="7">
    <source>
        <dbReference type="Proteomes" id="UP001500171"/>
    </source>
</evidence>
<dbReference type="EMBL" id="BAABHY010000001">
    <property type="protein sequence ID" value="GAA5103886.1"/>
    <property type="molecule type" value="Genomic_DNA"/>
</dbReference>
<accession>A0ABP9MXG8</accession>
<dbReference type="InterPro" id="IPR056774">
    <property type="entry name" value="FdhE_N"/>
</dbReference>
<dbReference type="Pfam" id="PF24859">
    <property type="entry name" value="FdhE_central"/>
    <property type="match status" value="1"/>
</dbReference>
<dbReference type="RefSeq" id="WP_345487558.1">
    <property type="nucleotide sequence ID" value="NZ_BAABHY010000001.1"/>
</dbReference>
<comment type="caution">
    <text evidence="6">The sequence shown here is derived from an EMBL/GenBank/DDBJ whole genome shotgun (WGS) entry which is preliminary data.</text>
</comment>
<name>A0ABP9MXG8_9GAMM</name>
<feature type="domain" description="FdhE C-terminal" evidence="5">
    <location>
        <begin position="229"/>
        <end position="304"/>
    </location>
</feature>
<dbReference type="PANTHER" id="PTHR37689:SF1">
    <property type="entry name" value="PROTEIN FDHE"/>
    <property type="match status" value="1"/>
</dbReference>
<proteinExistence type="inferred from homology"/>
<comment type="subcellular location">
    <subcellularLocation>
        <location evidence="2">Cytoplasm</location>
    </subcellularLocation>
</comment>
<comment type="similarity">
    <text evidence="2">Belongs to the FdhE family.</text>
</comment>
<reference evidence="7" key="1">
    <citation type="journal article" date="2019" name="Int. J. Syst. Evol. Microbiol.">
        <title>The Global Catalogue of Microorganisms (GCM) 10K type strain sequencing project: providing services to taxonomists for standard genome sequencing and annotation.</title>
        <authorList>
            <consortium name="The Broad Institute Genomics Platform"/>
            <consortium name="The Broad Institute Genome Sequencing Center for Infectious Disease"/>
            <person name="Wu L."/>
            <person name="Ma J."/>
        </authorList>
    </citation>
    <scope>NUCLEOTIDE SEQUENCE [LARGE SCALE GENOMIC DNA]</scope>
    <source>
        <strain evidence="7">JCM 18050</strain>
    </source>
</reference>
<dbReference type="Gene3D" id="3.90.1670.10">
    <property type="entry name" value="FdhE-like domain"/>
    <property type="match status" value="1"/>
</dbReference>
<sequence length="307" mass="34638">MSINIVPQEQLAEQNDKTSIISKIPLLFYPNPKTLYQHRAKRMAFLAKDSPFTDYLNFCAKIVLEQAKLIENSPIKCDLTNTVASAAQQKVAPLSISHYPVDTQWIDYLSPIMDAVVNINSEIDQTIEALAQNTVQQLTDKANLLRNGQFEQVNNNEALFIWSAMSVYYSQLAHHLPGKAVAQMGEHRWLCPVCQSSPVASIVHLGSHVGLRYLHCSLCESEWYVPRSKCTNCDNMENITYYSLDDALSAVKTECCDHCHSYLKVFNQERDPHLDIIADDINSLVLDMETEQEKFAKSGVNPLLLST</sequence>
<evidence type="ECO:0000256" key="2">
    <source>
        <dbReference type="HAMAP-Rule" id="MF_00611"/>
    </source>
</evidence>
<protein>
    <recommendedName>
        <fullName evidence="2">Protein FdhE homolog</fullName>
    </recommendedName>
</protein>
<dbReference type="Pfam" id="PF24860">
    <property type="entry name" value="FdhE_C"/>
    <property type="match status" value="1"/>
</dbReference>
<dbReference type="InterPro" id="IPR056796">
    <property type="entry name" value="FdhE_C"/>
</dbReference>
<dbReference type="PANTHER" id="PTHR37689">
    <property type="entry name" value="PROTEIN FDHE"/>
    <property type="match status" value="1"/>
</dbReference>
<dbReference type="SUPFAM" id="SSF144020">
    <property type="entry name" value="FdhE-like"/>
    <property type="match status" value="1"/>
</dbReference>
<dbReference type="InterPro" id="IPR006452">
    <property type="entry name" value="Formate_DH_accessory"/>
</dbReference>
<dbReference type="InterPro" id="IPR056797">
    <property type="entry name" value="FdhE_central"/>
</dbReference>
<gene>
    <name evidence="2 6" type="primary">fdhE</name>
    <name evidence="6" type="ORF">GCM10023211_00740</name>
</gene>
<keyword evidence="7" id="KW-1185">Reference proteome</keyword>
<feature type="domain" description="FdhE N-terminal" evidence="3">
    <location>
        <begin position="24"/>
        <end position="185"/>
    </location>
</feature>
<evidence type="ECO:0000259" key="3">
    <source>
        <dbReference type="Pfam" id="PF04216"/>
    </source>
</evidence>
<dbReference type="Proteomes" id="UP001500171">
    <property type="component" value="Unassembled WGS sequence"/>
</dbReference>
<comment type="function">
    <text evidence="2">Necessary for formate dehydrogenase activity.</text>
</comment>
<dbReference type="HAMAP" id="MF_00611">
    <property type="entry name" value="FdeH"/>
    <property type="match status" value="1"/>
</dbReference>